<evidence type="ECO:0000313" key="1">
    <source>
        <dbReference type="EMBL" id="KAH0883193.1"/>
    </source>
</evidence>
<feature type="non-terminal residue" evidence="1">
    <location>
        <position position="105"/>
    </location>
</feature>
<protein>
    <submittedName>
        <fullName evidence="1">Uncharacterized protein</fullName>
    </submittedName>
</protein>
<proteinExistence type="predicted"/>
<comment type="caution">
    <text evidence="1">The sequence shown here is derived from an EMBL/GenBank/DDBJ whole genome shotgun (WGS) entry which is preliminary data.</text>
</comment>
<gene>
    <name evidence="1" type="ORF">HID58_059289</name>
</gene>
<accession>A0ABQ7ZT21</accession>
<dbReference type="EMBL" id="JAGKQM010000014">
    <property type="protein sequence ID" value="KAH0883193.1"/>
    <property type="molecule type" value="Genomic_DNA"/>
</dbReference>
<dbReference type="Proteomes" id="UP000824890">
    <property type="component" value="Unassembled WGS sequence"/>
</dbReference>
<name>A0ABQ7ZT21_BRANA</name>
<reference evidence="1 2" key="1">
    <citation type="submission" date="2021-05" db="EMBL/GenBank/DDBJ databases">
        <title>Genome Assembly of Synthetic Allotetraploid Brassica napus Reveals Homoeologous Exchanges between Subgenomes.</title>
        <authorList>
            <person name="Davis J.T."/>
        </authorList>
    </citation>
    <scope>NUCLEOTIDE SEQUENCE [LARGE SCALE GENOMIC DNA]</scope>
    <source>
        <strain evidence="2">cv. Da-Ae</strain>
        <tissue evidence="1">Seedling</tissue>
    </source>
</reference>
<evidence type="ECO:0000313" key="2">
    <source>
        <dbReference type="Proteomes" id="UP000824890"/>
    </source>
</evidence>
<sequence length="105" mass="12280">MDHKYYETQSIISTNFYKGSMIFKTNFSELHLDLCLQLQQVKTFTLRFCYLHVEVRLREGREVNIRQAVISCSNRFALDVVRAELRLSRGATSPLFNMILALFAI</sequence>
<keyword evidence="2" id="KW-1185">Reference proteome</keyword>
<organism evidence="1 2">
    <name type="scientific">Brassica napus</name>
    <name type="common">Rape</name>
    <dbReference type="NCBI Taxonomy" id="3708"/>
    <lineage>
        <taxon>Eukaryota</taxon>
        <taxon>Viridiplantae</taxon>
        <taxon>Streptophyta</taxon>
        <taxon>Embryophyta</taxon>
        <taxon>Tracheophyta</taxon>
        <taxon>Spermatophyta</taxon>
        <taxon>Magnoliopsida</taxon>
        <taxon>eudicotyledons</taxon>
        <taxon>Gunneridae</taxon>
        <taxon>Pentapetalae</taxon>
        <taxon>rosids</taxon>
        <taxon>malvids</taxon>
        <taxon>Brassicales</taxon>
        <taxon>Brassicaceae</taxon>
        <taxon>Brassiceae</taxon>
        <taxon>Brassica</taxon>
    </lineage>
</organism>